<feature type="region of interest" description="Disordered" evidence="10">
    <location>
        <begin position="889"/>
        <end position="1080"/>
    </location>
</feature>
<reference evidence="13 14" key="1">
    <citation type="submission" date="2016-07" db="EMBL/GenBank/DDBJ databases">
        <title>Pervasive Adenine N6-methylation of Active Genes in Fungi.</title>
        <authorList>
            <consortium name="DOE Joint Genome Institute"/>
            <person name="Mondo S.J."/>
            <person name="Dannebaum R.O."/>
            <person name="Kuo R.C."/>
            <person name="Labutti K."/>
            <person name="Haridas S."/>
            <person name="Kuo A."/>
            <person name="Salamov A."/>
            <person name="Ahrendt S.R."/>
            <person name="Lipzen A."/>
            <person name="Sullivan W."/>
            <person name="Andreopoulos W.B."/>
            <person name="Clum A."/>
            <person name="Lindquist E."/>
            <person name="Daum C."/>
            <person name="Ramamoorthy G.K."/>
            <person name="Gryganskyi A."/>
            <person name="Culley D."/>
            <person name="Magnuson J.K."/>
            <person name="James T.Y."/>
            <person name="O'Malley M.A."/>
            <person name="Stajich J.E."/>
            <person name="Spatafora J.W."/>
            <person name="Visel A."/>
            <person name="Grigoriev I.V."/>
        </authorList>
    </citation>
    <scope>NUCLEOTIDE SEQUENCE [LARGE SCALE GENOMIC DNA]</scope>
    <source>
        <strain evidence="13 14">62-1032</strain>
    </source>
</reference>
<evidence type="ECO:0000256" key="9">
    <source>
        <dbReference type="RuleBase" id="RU367027"/>
    </source>
</evidence>
<keyword evidence="6" id="KW-0067">ATP-binding</keyword>
<evidence type="ECO:0000256" key="6">
    <source>
        <dbReference type="ARBA" id="ARBA00022840"/>
    </source>
</evidence>
<evidence type="ECO:0000256" key="1">
    <source>
        <dbReference type="ARBA" id="ARBA00004123"/>
    </source>
</evidence>
<dbReference type="GO" id="GO:0036297">
    <property type="term" value="P:interstrand cross-link repair"/>
    <property type="evidence" value="ECO:0007669"/>
    <property type="project" value="UniProtKB-ARBA"/>
</dbReference>
<dbReference type="SUPFAM" id="SSF52540">
    <property type="entry name" value="P-loop containing nucleoside triphosphate hydrolases"/>
    <property type="match status" value="1"/>
</dbReference>
<dbReference type="PROSITE" id="PS51192">
    <property type="entry name" value="HELICASE_ATP_BIND_1"/>
    <property type="match status" value="1"/>
</dbReference>
<dbReference type="GO" id="GO:0043138">
    <property type="term" value="F:3'-5' DNA helicase activity"/>
    <property type="evidence" value="ECO:0007669"/>
    <property type="project" value="InterPro"/>
</dbReference>
<dbReference type="InterPro" id="IPR039686">
    <property type="entry name" value="FANCM/Mph1-like_ID"/>
</dbReference>
<dbReference type="InterPro" id="IPR027417">
    <property type="entry name" value="P-loop_NTPase"/>
</dbReference>
<feature type="compositionally biased region" description="Low complexity" evidence="10">
    <location>
        <begin position="1514"/>
        <end position="1528"/>
    </location>
</feature>
<dbReference type="InterPro" id="IPR014001">
    <property type="entry name" value="Helicase_ATP-bd"/>
</dbReference>
<keyword evidence="14" id="KW-1185">Reference proteome</keyword>
<feature type="compositionally biased region" description="Acidic residues" evidence="10">
    <location>
        <begin position="128"/>
        <end position="137"/>
    </location>
</feature>
<name>A0A1Y2E536_9BASI</name>
<evidence type="ECO:0000313" key="14">
    <source>
        <dbReference type="Proteomes" id="UP000193467"/>
    </source>
</evidence>
<keyword evidence="3" id="KW-0547">Nucleotide-binding</keyword>
<evidence type="ECO:0000256" key="8">
    <source>
        <dbReference type="ARBA" id="ARBA00047995"/>
    </source>
</evidence>
<dbReference type="InterPro" id="IPR001650">
    <property type="entry name" value="Helicase_C-like"/>
</dbReference>
<comment type="similarity">
    <text evidence="2 9">Belongs to the DEAD box helicase family. DEAH subfamily. FANCM sub-subfamily.</text>
</comment>
<dbReference type="SMART" id="SM00490">
    <property type="entry name" value="HELICc"/>
    <property type="match status" value="1"/>
</dbReference>
<feature type="compositionally biased region" description="Acidic residues" evidence="10">
    <location>
        <begin position="1386"/>
        <end position="1404"/>
    </location>
</feature>
<dbReference type="CDD" id="cd12091">
    <property type="entry name" value="FANCM_ID"/>
    <property type="match status" value="1"/>
</dbReference>
<dbReference type="CDD" id="cd18801">
    <property type="entry name" value="SF2_C_FANCM_Hef"/>
    <property type="match status" value="1"/>
</dbReference>
<feature type="compositionally biased region" description="Pro residues" evidence="10">
    <location>
        <begin position="1258"/>
        <end position="1277"/>
    </location>
</feature>
<feature type="domain" description="Helicase ATP-binding" evidence="11">
    <location>
        <begin position="195"/>
        <end position="363"/>
    </location>
</feature>
<dbReference type="InterPro" id="IPR006935">
    <property type="entry name" value="Helicase/UvrB_N"/>
</dbReference>
<feature type="compositionally biased region" description="Polar residues" evidence="10">
    <location>
        <begin position="1024"/>
        <end position="1035"/>
    </location>
</feature>
<gene>
    <name evidence="13" type="ORF">BCR35DRAFT_334562</name>
</gene>
<keyword evidence="4" id="KW-0378">Hydrolase</keyword>
<dbReference type="EC" id="3.6.4.12" evidence="9"/>
<evidence type="ECO:0000259" key="12">
    <source>
        <dbReference type="PROSITE" id="PS51194"/>
    </source>
</evidence>
<dbReference type="GO" id="GO:0005524">
    <property type="term" value="F:ATP binding"/>
    <property type="evidence" value="ECO:0007669"/>
    <property type="project" value="UniProtKB-UniRule"/>
</dbReference>
<dbReference type="GO" id="GO:0045003">
    <property type="term" value="P:double-strand break repair via synthesis-dependent strand annealing"/>
    <property type="evidence" value="ECO:0007669"/>
    <property type="project" value="TreeGrafter"/>
</dbReference>
<evidence type="ECO:0000256" key="10">
    <source>
        <dbReference type="SAM" id="MobiDB-lite"/>
    </source>
</evidence>
<sequence>MSSDGFEFDDSAFDQLDQIEHTYTTFGQLPPRTTVNKPGLQQRDLFGGFVAEKEKPPPQPVAGPSRGGGGAPPPGMKETAAKVKVVKRWDPASFAKHGWSKKTAAAKKALARGGKGGKGKGKRKAYGSDEDGWDDEDVLEDDVGSDSDDGFLVDPTYDPHAPLLPIKWPPDPETSKTWVYPSSPDKPMRVYQYNIVHVALFENTLVSLPTGLGKTFIAAVVMLNYYRWYPKSKIIFLAPSRPLVAQQVTACHCIAGIPQEHCVELTGHTTPKLRQVGWSTKRVIYCTPQTLENDLAKGRVDPRDISCLVVDEAHRASGDYAYCGVVRYMMSRNQHFRILALTATPGARGEAVQDVIDNLHIGNVQVRTDQSLDIRQYIHHKSYDLNVLPLGDVLSSIRDRWGRLMDVYIKPLLAARCIFEGRAEFLTPYVCQMAFGKIKALPGGNSANGGLYPMAKNLGPMARAMEYLIVQSLTEFDNCVKDIESTGSKTLTNKSEFKEIVREVRNLRARAGYVGHPKMEKLRSMCLDHFAAAEKDIDEATGEPRQTRVMVFCNYRAVVEEIVDCLNTQRPLIKATPFVGQATSKGSRGMSQKDQIETIKKFKKGTFNVMVASSIGEEGLDIGEIDLIVCYEANKSPIRMLQRVGRTGRARDGHIIVLMTEGREERNWDKAKDSYNEVQNALISNKVFELYADGDRMLPKHINPEVDKIAITAKPINLATMTMNGQIGLERQISREEKKAAKKKPSRDPKLNMPNDAFDGFRTAGQLAAAEAKTRKKAAPSPGQLLRERKKAVYLTEEQEEHMRNRWFHSNDQLVKPVVFDTFSLPFERGQSGSALTIPRHSDRHADLLSSFAKMEKLDDSHPDALDSWHEKMSAAFNKDLLCIWDPSKRRGANPSHPSLRRPLASPEMPSSFAIPPPATRTVPKALFLDLSSPEPSPPLARPRLPPRISPPPLQAQRSISSPLEELPPPQRPIARAGSTAAPRPPPPPQAKPPPPPPKPRAAPPPPSAAIPRPRPVSPPSHTIYHQEQIDSQPHGSLDLFGVLSSEPDIPAAAAQPSLPRPSKASTSYSDMLDGAGEDDDLLVSDSELLKGAIVKGKSKSPVKAQAQARPEEIVLDSEEEEDEEALPRVLTRVSREEPLPWSPTPPKAARREASAEVIPDSDEEMVDFLLPRQTARTRSTTPEKTDPPPVQEDPVDDLDEFSFFDLPDEAMDAALDIAPAKVIQARLPPPPPALGHTSSPTAVVLEVDLDEDDSALMPPPLPSVSKPRAPPQPQYRPRPHHHRIPDSDSSEPPKSASRPPAAVDSRPPQDIDASFDNSPVVAAGRRGPVKRTAVIGSSSSQVEPAPRAGPCSTSAFRFAADLSDSPAQPKPKQLNRLRRGRQVVEDDEEEDDDDEVQIEEEYDEPLHSAPRPKPKPKKAKRTKLTEKAAARSNLFDMEAVNSSADEPEPSSEAYATEDSDDRRFVASEDGDLDEVSPGQAQFYRESLMSQAPAAFTTRLGRFGGNGANRRRSGGAAAPGTPMTPMTPNSQDQWSYDSFCVDDDEEIEYQSSNSFSTHVL</sequence>
<keyword evidence="5" id="KW-0347">Helicase</keyword>
<dbReference type="PANTHER" id="PTHR14025">
    <property type="entry name" value="FANCONI ANEMIA GROUP M FANCM FAMILY MEMBER"/>
    <property type="match status" value="1"/>
</dbReference>
<dbReference type="GO" id="GO:0016887">
    <property type="term" value="F:ATP hydrolysis activity"/>
    <property type="evidence" value="ECO:0007669"/>
    <property type="project" value="RHEA"/>
</dbReference>
<dbReference type="Pfam" id="PF04851">
    <property type="entry name" value="ResIII"/>
    <property type="match status" value="1"/>
</dbReference>
<feature type="region of interest" description="Disordered" evidence="10">
    <location>
        <begin position="24"/>
        <end position="81"/>
    </location>
</feature>
<evidence type="ECO:0000313" key="13">
    <source>
        <dbReference type="EMBL" id="ORY66632.1"/>
    </source>
</evidence>
<dbReference type="GO" id="GO:0000400">
    <property type="term" value="F:four-way junction DNA binding"/>
    <property type="evidence" value="ECO:0007669"/>
    <property type="project" value="TreeGrafter"/>
</dbReference>
<evidence type="ECO:0000256" key="7">
    <source>
        <dbReference type="ARBA" id="ARBA00023242"/>
    </source>
</evidence>
<comment type="catalytic activity">
    <reaction evidence="8 9">
        <text>ATP + H2O = ADP + phosphate + H(+)</text>
        <dbReference type="Rhea" id="RHEA:13065"/>
        <dbReference type="ChEBI" id="CHEBI:15377"/>
        <dbReference type="ChEBI" id="CHEBI:15378"/>
        <dbReference type="ChEBI" id="CHEBI:30616"/>
        <dbReference type="ChEBI" id="CHEBI:43474"/>
        <dbReference type="ChEBI" id="CHEBI:456216"/>
        <dbReference type="EC" id="3.6.4.12"/>
    </reaction>
</comment>
<dbReference type="InParanoid" id="A0A1Y2E536"/>
<evidence type="ECO:0000256" key="2">
    <source>
        <dbReference type="ARBA" id="ARBA00009889"/>
    </source>
</evidence>
<dbReference type="GO" id="GO:0009378">
    <property type="term" value="F:four-way junction helicase activity"/>
    <property type="evidence" value="ECO:0007669"/>
    <property type="project" value="TreeGrafter"/>
</dbReference>
<comment type="function">
    <text evidence="9">ATP-dependent DNA helicase involved in DNA damage repair by homologous recombination and in genome maintenance. Capable of unwinding D-loops. Plays a role in limiting crossover recombinants during mitotic DNA double-strand break (DSB) repair. Component of a FANCM-MHF complex which promotes gene conversion at blocked replication forks, probably by reversal of the stalled fork.</text>
</comment>
<dbReference type="SMART" id="SM00487">
    <property type="entry name" value="DEXDc"/>
    <property type="match status" value="1"/>
</dbReference>
<accession>A0A1Y2E536</accession>
<dbReference type="PANTHER" id="PTHR14025:SF20">
    <property type="entry name" value="FANCONI ANEMIA GROUP M PROTEIN"/>
    <property type="match status" value="1"/>
</dbReference>
<dbReference type="Proteomes" id="UP000193467">
    <property type="component" value="Unassembled WGS sequence"/>
</dbReference>
<dbReference type="STRING" id="106004.A0A1Y2E536"/>
<feature type="region of interest" description="Disordered" evidence="10">
    <location>
        <begin position="1226"/>
        <end position="1477"/>
    </location>
</feature>
<evidence type="ECO:0000256" key="3">
    <source>
        <dbReference type="ARBA" id="ARBA00022741"/>
    </source>
</evidence>
<dbReference type="EMBL" id="MCGR01000063">
    <property type="protein sequence ID" value="ORY66632.1"/>
    <property type="molecule type" value="Genomic_DNA"/>
</dbReference>
<dbReference type="InterPro" id="IPR044749">
    <property type="entry name" value="FANCM_DEXDc"/>
</dbReference>
<organism evidence="13 14">
    <name type="scientific">Leucosporidium creatinivorum</name>
    <dbReference type="NCBI Taxonomy" id="106004"/>
    <lineage>
        <taxon>Eukaryota</taxon>
        <taxon>Fungi</taxon>
        <taxon>Dikarya</taxon>
        <taxon>Basidiomycota</taxon>
        <taxon>Pucciniomycotina</taxon>
        <taxon>Microbotryomycetes</taxon>
        <taxon>Leucosporidiales</taxon>
        <taxon>Leucosporidium</taxon>
    </lineage>
</organism>
<evidence type="ECO:0000256" key="4">
    <source>
        <dbReference type="ARBA" id="ARBA00022801"/>
    </source>
</evidence>
<feature type="compositionally biased region" description="Acidic residues" evidence="10">
    <location>
        <begin position="1114"/>
        <end position="1125"/>
    </location>
</feature>
<feature type="region of interest" description="Disordered" evidence="10">
    <location>
        <begin position="1499"/>
        <end position="1541"/>
    </location>
</feature>
<feature type="region of interest" description="Disordered" evidence="10">
    <location>
        <begin position="105"/>
        <end position="137"/>
    </location>
</feature>
<comment type="caution">
    <text evidence="13">The sequence shown here is derived from an EMBL/GenBank/DDBJ whole genome shotgun (WGS) entry which is preliminary data.</text>
</comment>
<feature type="compositionally biased region" description="Basic residues" evidence="10">
    <location>
        <begin position="115"/>
        <end position="125"/>
    </location>
</feature>
<feature type="domain" description="Helicase C-terminal" evidence="12">
    <location>
        <begin position="536"/>
        <end position="694"/>
    </location>
</feature>
<dbReference type="OrthoDB" id="164902at2759"/>
<comment type="subunit">
    <text evidence="9">Interacts with the MHF histone-fold complex to form the FANCM-MHF complex.</text>
</comment>
<proteinExistence type="inferred from homology"/>
<comment type="subcellular location">
    <subcellularLocation>
        <location evidence="1 9">Nucleus</location>
    </subcellularLocation>
</comment>
<keyword evidence="7" id="KW-0539">Nucleus</keyword>
<feature type="compositionally biased region" description="Acidic residues" evidence="10">
    <location>
        <begin position="1446"/>
        <end position="1460"/>
    </location>
</feature>
<feature type="compositionally biased region" description="Basic residues" evidence="10">
    <location>
        <begin position="1411"/>
        <end position="1423"/>
    </location>
</feature>
<dbReference type="Gene3D" id="3.40.50.300">
    <property type="entry name" value="P-loop containing nucleotide triphosphate hydrolases"/>
    <property type="match status" value="2"/>
</dbReference>
<dbReference type="PROSITE" id="PS51194">
    <property type="entry name" value="HELICASE_CTER"/>
    <property type="match status" value="1"/>
</dbReference>
<feature type="region of interest" description="Disordered" evidence="10">
    <location>
        <begin position="1093"/>
        <end position="1198"/>
    </location>
</feature>
<protein>
    <recommendedName>
        <fullName evidence="9">ATP-dependent DNA helicase</fullName>
        <ecNumber evidence="9">3.6.4.12</ecNumber>
    </recommendedName>
</protein>
<dbReference type="GO" id="GO:0005634">
    <property type="term" value="C:nucleus"/>
    <property type="evidence" value="ECO:0007669"/>
    <property type="project" value="UniProtKB-SubCell"/>
</dbReference>
<feature type="compositionally biased region" description="Polar residues" evidence="10">
    <location>
        <begin position="24"/>
        <end position="36"/>
    </location>
</feature>
<dbReference type="Pfam" id="PF00271">
    <property type="entry name" value="Helicase_C"/>
    <property type="match status" value="1"/>
</dbReference>
<feature type="compositionally biased region" description="Pro residues" evidence="10">
    <location>
        <begin position="935"/>
        <end position="954"/>
    </location>
</feature>
<evidence type="ECO:0000256" key="5">
    <source>
        <dbReference type="ARBA" id="ARBA00022806"/>
    </source>
</evidence>
<dbReference type="CDD" id="cd18033">
    <property type="entry name" value="DEXDc_FANCM"/>
    <property type="match status" value="1"/>
</dbReference>
<evidence type="ECO:0000259" key="11">
    <source>
        <dbReference type="PROSITE" id="PS51192"/>
    </source>
</evidence>
<dbReference type="FunFam" id="3.40.50.300:FF:000861">
    <property type="entry name" value="Fanconi anemia, complementation group M"/>
    <property type="match status" value="1"/>
</dbReference>
<feature type="compositionally biased region" description="Pro residues" evidence="10">
    <location>
        <begin position="983"/>
        <end position="1019"/>
    </location>
</feature>